<dbReference type="InterPro" id="IPR038441">
    <property type="entry name" value="THAP_Znf_sf"/>
</dbReference>
<keyword evidence="1" id="KW-0479">Metal-binding</keyword>
<keyword evidence="4 5" id="KW-0238">DNA-binding</keyword>
<evidence type="ECO:0000256" key="2">
    <source>
        <dbReference type="ARBA" id="ARBA00022771"/>
    </source>
</evidence>
<dbReference type="InterPro" id="IPR052224">
    <property type="entry name" value="THAP_domain_protein"/>
</dbReference>
<dbReference type="InterPro" id="IPR006612">
    <property type="entry name" value="THAP_Znf"/>
</dbReference>
<gene>
    <name evidence="8" type="primary">thap1-b</name>
    <name evidence="8" type="ORF">g.38676</name>
</gene>
<reference evidence="8" key="1">
    <citation type="submission" date="2018-04" db="EMBL/GenBank/DDBJ databases">
        <title>Transcriptome of Schizaphis graminum biotype I.</title>
        <authorList>
            <person name="Scully E.D."/>
            <person name="Geib S.M."/>
            <person name="Palmer N.A."/>
            <person name="Koch K."/>
            <person name="Bradshaw J."/>
            <person name="Heng-Moss T."/>
            <person name="Sarath G."/>
        </authorList>
    </citation>
    <scope>NUCLEOTIDE SEQUENCE</scope>
</reference>
<dbReference type="EMBL" id="GGMR01018159">
    <property type="protein sequence ID" value="MBY30778.1"/>
    <property type="molecule type" value="Transcribed_RNA"/>
</dbReference>
<keyword evidence="3" id="KW-0862">Zinc</keyword>
<dbReference type="PANTHER" id="PTHR46927">
    <property type="entry name" value="AGAP005574-PA"/>
    <property type="match status" value="1"/>
</dbReference>
<evidence type="ECO:0000256" key="3">
    <source>
        <dbReference type="ARBA" id="ARBA00022833"/>
    </source>
</evidence>
<evidence type="ECO:0000256" key="5">
    <source>
        <dbReference type="PROSITE-ProRule" id="PRU00309"/>
    </source>
</evidence>
<evidence type="ECO:0000256" key="4">
    <source>
        <dbReference type="ARBA" id="ARBA00023125"/>
    </source>
</evidence>
<dbReference type="Gene3D" id="6.20.210.20">
    <property type="entry name" value="THAP domain"/>
    <property type="match status" value="1"/>
</dbReference>
<dbReference type="PROSITE" id="PS50950">
    <property type="entry name" value="ZF_THAP"/>
    <property type="match status" value="1"/>
</dbReference>
<dbReference type="SMART" id="SM00692">
    <property type="entry name" value="DM3"/>
    <property type="match status" value="1"/>
</dbReference>
<dbReference type="PANTHER" id="PTHR46927:SF2">
    <property type="entry name" value="THAP DOMAIN-CONTAINING PROTEIN 8"/>
    <property type="match status" value="1"/>
</dbReference>
<dbReference type="Pfam" id="PF05485">
    <property type="entry name" value="THAP"/>
    <property type="match status" value="1"/>
</dbReference>
<dbReference type="SMART" id="SM00980">
    <property type="entry name" value="THAP"/>
    <property type="match status" value="1"/>
</dbReference>
<keyword evidence="2 5" id="KW-0863">Zinc-finger</keyword>
<keyword evidence="6" id="KW-0175">Coiled coil</keyword>
<feature type="coiled-coil region" evidence="6">
    <location>
        <begin position="162"/>
        <end position="189"/>
    </location>
</feature>
<name>A0A2S2PNA0_SCHGA</name>
<dbReference type="AlphaFoldDB" id="A0A2S2PNA0"/>
<evidence type="ECO:0000259" key="7">
    <source>
        <dbReference type="PROSITE" id="PS50950"/>
    </source>
</evidence>
<sequence length="209" mass="24316">MVVSCSAYGCSNRYIKGQPIHFFNFPFKNNILLDKWVNALKRKNFKPTQWSRVCSEHFTEEDYVHRPGSDRPLLKIDSVPSIFKAFPSYLQPKPIKIRKLPAQRNQLRIDEPILEPILEPVEPICGSNSSIAENLAENSNYCDKEVQTSDSYTSELKLKRKIKYLHQKLHRTQKKVDNLEDLVNNLKNEGHIDSEQQNIIINNFNGIYL</sequence>
<dbReference type="GO" id="GO:0003677">
    <property type="term" value="F:DNA binding"/>
    <property type="evidence" value="ECO:0007669"/>
    <property type="project" value="UniProtKB-UniRule"/>
</dbReference>
<evidence type="ECO:0000256" key="1">
    <source>
        <dbReference type="ARBA" id="ARBA00022723"/>
    </source>
</evidence>
<feature type="domain" description="THAP-type" evidence="7">
    <location>
        <begin position="1"/>
        <end position="83"/>
    </location>
</feature>
<evidence type="ECO:0000256" key="6">
    <source>
        <dbReference type="SAM" id="Coils"/>
    </source>
</evidence>
<proteinExistence type="predicted"/>
<evidence type="ECO:0000313" key="8">
    <source>
        <dbReference type="EMBL" id="MBY30778.1"/>
    </source>
</evidence>
<dbReference type="GO" id="GO:0008270">
    <property type="term" value="F:zinc ion binding"/>
    <property type="evidence" value="ECO:0007669"/>
    <property type="project" value="UniProtKB-KW"/>
</dbReference>
<accession>A0A2S2PNA0</accession>
<dbReference type="SUPFAM" id="SSF57716">
    <property type="entry name" value="Glucocorticoid receptor-like (DNA-binding domain)"/>
    <property type="match status" value="1"/>
</dbReference>
<protein>
    <submittedName>
        <fullName evidence="8">THAP domain-containing protein 1 B</fullName>
    </submittedName>
</protein>
<organism evidence="8">
    <name type="scientific">Schizaphis graminum</name>
    <name type="common">Green bug aphid</name>
    <dbReference type="NCBI Taxonomy" id="13262"/>
    <lineage>
        <taxon>Eukaryota</taxon>
        <taxon>Metazoa</taxon>
        <taxon>Ecdysozoa</taxon>
        <taxon>Arthropoda</taxon>
        <taxon>Hexapoda</taxon>
        <taxon>Insecta</taxon>
        <taxon>Pterygota</taxon>
        <taxon>Neoptera</taxon>
        <taxon>Paraneoptera</taxon>
        <taxon>Hemiptera</taxon>
        <taxon>Sternorrhyncha</taxon>
        <taxon>Aphidomorpha</taxon>
        <taxon>Aphidoidea</taxon>
        <taxon>Aphididae</taxon>
        <taxon>Aphidini</taxon>
        <taxon>Schizaphis</taxon>
    </lineage>
</organism>